<dbReference type="InterPro" id="IPR005630">
    <property type="entry name" value="Terpene_synthase_metal-bd"/>
</dbReference>
<keyword evidence="1" id="KW-0479">Metal-binding</keyword>
<dbReference type="OMA" id="CHANIQE"/>
<dbReference type="Pfam" id="PF03936">
    <property type="entry name" value="Terpene_synth_C"/>
    <property type="match status" value="1"/>
</dbReference>
<dbReference type="AlphaFoldDB" id="B8AWD2"/>
<dbReference type="PANTHER" id="PTHR31225">
    <property type="entry name" value="OS04G0344100 PROTEIN-RELATED"/>
    <property type="match status" value="1"/>
</dbReference>
<evidence type="ECO:0000256" key="1">
    <source>
        <dbReference type="ARBA" id="ARBA00022723"/>
    </source>
</evidence>
<sequence>MRGNAGRCRSPTITISTGSTPHRHRYRHLKAGGSSIQSLRPSRGQNRCPWPCGSRIVVVAASPIVVAMDLATPVITVADPASLIIVAAYLVAPIVAAKDPAPSSWRPAAEKRRPRPAAAERWWKDLYGNMGLSYIRDRAVESYVWSNMVFYEEDLAVTRMVFAKLFVLAVIMDDTYDCHANIEECRKLHEAIQRWDESAISFLPDYMKTLYNEIMNNFKEFEDQVGVKGRYRVAQTKKEFQKLSTYYLQESEWSHQNHKPNFKEQMELSTMTAGGPLLCVCTTVGRDDTLTKEAFEWAASDTGAIRAYAKILRFMNDVAAFKV</sequence>
<evidence type="ECO:0000313" key="5">
    <source>
        <dbReference type="Proteomes" id="UP000007015"/>
    </source>
</evidence>
<feature type="compositionally biased region" description="Low complexity" evidence="2">
    <location>
        <begin position="10"/>
        <end position="20"/>
    </location>
</feature>
<dbReference type="InterPro" id="IPR050148">
    <property type="entry name" value="Terpene_synthase-like"/>
</dbReference>
<dbReference type="Gramene" id="BGIOSGA019590-TA">
    <property type="protein sequence ID" value="BGIOSGA019590-PA"/>
    <property type="gene ID" value="BGIOSGA019590"/>
</dbReference>
<evidence type="ECO:0000259" key="3">
    <source>
        <dbReference type="Pfam" id="PF03936"/>
    </source>
</evidence>
<dbReference type="GO" id="GO:0016114">
    <property type="term" value="P:terpenoid biosynthetic process"/>
    <property type="evidence" value="ECO:0007669"/>
    <property type="project" value="InterPro"/>
</dbReference>
<proteinExistence type="predicted"/>
<evidence type="ECO:0000256" key="2">
    <source>
        <dbReference type="SAM" id="MobiDB-lite"/>
    </source>
</evidence>
<dbReference type="PANTHER" id="PTHR31225:SF92">
    <property type="entry name" value="OS04G0345400 PROTEIN"/>
    <property type="match status" value="1"/>
</dbReference>
<evidence type="ECO:0000313" key="4">
    <source>
        <dbReference type="EMBL" id="EEC78951.1"/>
    </source>
</evidence>
<dbReference type="GO" id="GO:0000287">
    <property type="term" value="F:magnesium ion binding"/>
    <property type="evidence" value="ECO:0007669"/>
    <property type="project" value="InterPro"/>
</dbReference>
<organism evidence="4 5">
    <name type="scientific">Oryza sativa subsp. indica</name>
    <name type="common">Rice</name>
    <dbReference type="NCBI Taxonomy" id="39946"/>
    <lineage>
        <taxon>Eukaryota</taxon>
        <taxon>Viridiplantae</taxon>
        <taxon>Streptophyta</taxon>
        <taxon>Embryophyta</taxon>
        <taxon>Tracheophyta</taxon>
        <taxon>Spermatophyta</taxon>
        <taxon>Magnoliopsida</taxon>
        <taxon>Liliopsida</taxon>
        <taxon>Poales</taxon>
        <taxon>Poaceae</taxon>
        <taxon>BOP clade</taxon>
        <taxon>Oryzoideae</taxon>
        <taxon>Oryzeae</taxon>
        <taxon>Oryzinae</taxon>
        <taxon>Oryza</taxon>
        <taxon>Oryza sativa</taxon>
    </lineage>
</organism>
<dbReference type="STRING" id="39946.B8AWD2"/>
<reference evidence="4 5" key="1">
    <citation type="journal article" date="2005" name="PLoS Biol.">
        <title>The genomes of Oryza sativa: a history of duplications.</title>
        <authorList>
            <person name="Yu J."/>
            <person name="Wang J."/>
            <person name="Lin W."/>
            <person name="Li S."/>
            <person name="Li H."/>
            <person name="Zhou J."/>
            <person name="Ni P."/>
            <person name="Dong W."/>
            <person name="Hu S."/>
            <person name="Zeng C."/>
            <person name="Zhang J."/>
            <person name="Zhang Y."/>
            <person name="Li R."/>
            <person name="Xu Z."/>
            <person name="Li S."/>
            <person name="Li X."/>
            <person name="Zheng H."/>
            <person name="Cong L."/>
            <person name="Lin L."/>
            <person name="Yin J."/>
            <person name="Geng J."/>
            <person name="Li G."/>
            <person name="Shi J."/>
            <person name="Liu J."/>
            <person name="Lv H."/>
            <person name="Li J."/>
            <person name="Wang J."/>
            <person name="Deng Y."/>
            <person name="Ran L."/>
            <person name="Shi X."/>
            <person name="Wang X."/>
            <person name="Wu Q."/>
            <person name="Li C."/>
            <person name="Ren X."/>
            <person name="Wang J."/>
            <person name="Wang X."/>
            <person name="Li D."/>
            <person name="Liu D."/>
            <person name="Zhang X."/>
            <person name="Ji Z."/>
            <person name="Zhao W."/>
            <person name="Sun Y."/>
            <person name="Zhang Z."/>
            <person name="Bao J."/>
            <person name="Han Y."/>
            <person name="Dong L."/>
            <person name="Ji J."/>
            <person name="Chen P."/>
            <person name="Wu S."/>
            <person name="Liu J."/>
            <person name="Xiao Y."/>
            <person name="Bu D."/>
            <person name="Tan J."/>
            <person name="Yang L."/>
            <person name="Ye C."/>
            <person name="Zhang J."/>
            <person name="Xu J."/>
            <person name="Zhou Y."/>
            <person name="Yu Y."/>
            <person name="Zhang B."/>
            <person name="Zhuang S."/>
            <person name="Wei H."/>
            <person name="Liu B."/>
            <person name="Lei M."/>
            <person name="Yu H."/>
            <person name="Li Y."/>
            <person name="Xu H."/>
            <person name="Wei S."/>
            <person name="He X."/>
            <person name="Fang L."/>
            <person name="Zhang Z."/>
            <person name="Zhang Y."/>
            <person name="Huang X."/>
            <person name="Su Z."/>
            <person name="Tong W."/>
            <person name="Li J."/>
            <person name="Tong Z."/>
            <person name="Li S."/>
            <person name="Ye J."/>
            <person name="Wang L."/>
            <person name="Fang L."/>
            <person name="Lei T."/>
            <person name="Chen C."/>
            <person name="Chen H."/>
            <person name="Xu Z."/>
            <person name="Li H."/>
            <person name="Huang H."/>
            <person name="Zhang F."/>
            <person name="Xu H."/>
            <person name="Li N."/>
            <person name="Zhao C."/>
            <person name="Li S."/>
            <person name="Dong L."/>
            <person name="Huang Y."/>
            <person name="Li L."/>
            <person name="Xi Y."/>
            <person name="Qi Q."/>
            <person name="Li W."/>
            <person name="Zhang B."/>
            <person name="Hu W."/>
            <person name="Zhang Y."/>
            <person name="Tian X."/>
            <person name="Jiao Y."/>
            <person name="Liang X."/>
            <person name="Jin J."/>
            <person name="Gao L."/>
            <person name="Zheng W."/>
            <person name="Hao B."/>
            <person name="Liu S."/>
            <person name="Wang W."/>
            <person name="Yuan L."/>
            <person name="Cao M."/>
            <person name="McDermott J."/>
            <person name="Samudrala R."/>
            <person name="Wang J."/>
            <person name="Wong G.K."/>
            <person name="Yang H."/>
        </authorList>
    </citation>
    <scope>NUCLEOTIDE SEQUENCE [LARGE SCALE GENOMIC DNA]</scope>
    <source>
        <strain evidence="5">cv. 93-11</strain>
    </source>
</reference>
<keyword evidence="5" id="KW-1185">Reference proteome</keyword>
<name>B8AWD2_ORYSI</name>
<accession>B8AWD2</accession>
<feature type="region of interest" description="Disordered" evidence="2">
    <location>
        <begin position="1"/>
        <end position="20"/>
    </location>
</feature>
<feature type="domain" description="Terpene synthase metal-binding" evidence="3">
    <location>
        <begin position="124"/>
        <end position="322"/>
    </location>
</feature>
<gene>
    <name evidence="4" type="ORF">OsI_19404</name>
</gene>
<dbReference type="SUPFAM" id="SSF48576">
    <property type="entry name" value="Terpenoid synthases"/>
    <property type="match status" value="1"/>
</dbReference>
<protein>
    <recommendedName>
        <fullName evidence="3">Terpene synthase metal-binding domain-containing protein</fullName>
    </recommendedName>
</protein>
<dbReference type="Gene3D" id="1.10.600.10">
    <property type="entry name" value="Farnesyl Diphosphate Synthase"/>
    <property type="match status" value="1"/>
</dbReference>
<dbReference type="InterPro" id="IPR008949">
    <property type="entry name" value="Isoprenoid_synthase_dom_sf"/>
</dbReference>
<dbReference type="Proteomes" id="UP000007015">
    <property type="component" value="Chromosome 5"/>
</dbReference>
<dbReference type="GO" id="GO:0010333">
    <property type="term" value="F:terpene synthase activity"/>
    <property type="evidence" value="ECO:0007669"/>
    <property type="project" value="InterPro"/>
</dbReference>
<dbReference type="HOGENOM" id="CLU_861629_0_0_1"/>
<dbReference type="EMBL" id="CM000130">
    <property type="protein sequence ID" value="EEC78951.1"/>
    <property type="molecule type" value="Genomic_DNA"/>
</dbReference>